<comment type="caution">
    <text evidence="3">The sequence shown here is derived from an EMBL/GenBank/DDBJ whole genome shotgun (WGS) entry which is preliminary data.</text>
</comment>
<reference evidence="3 4" key="1">
    <citation type="submission" date="2019-11" db="EMBL/GenBank/DDBJ databases">
        <authorList>
            <person name="Dong K."/>
        </authorList>
    </citation>
    <scope>NUCLEOTIDE SEQUENCE [LARGE SCALE GENOMIC DNA]</scope>
    <source>
        <strain evidence="3 4">DK608</strain>
    </source>
</reference>
<organism evidence="3 4">
    <name type="scientific">Paracoccus shanxieyensis</name>
    <dbReference type="NCBI Taxonomy" id="2675752"/>
    <lineage>
        <taxon>Bacteria</taxon>
        <taxon>Pseudomonadati</taxon>
        <taxon>Pseudomonadota</taxon>
        <taxon>Alphaproteobacteria</taxon>
        <taxon>Rhodobacterales</taxon>
        <taxon>Paracoccaceae</taxon>
        <taxon>Paracoccus</taxon>
    </lineage>
</organism>
<dbReference type="Proteomes" id="UP000478740">
    <property type="component" value="Unassembled WGS sequence"/>
</dbReference>
<dbReference type="EMBL" id="WMII01000011">
    <property type="protein sequence ID" value="MTH65180.1"/>
    <property type="molecule type" value="Genomic_DNA"/>
</dbReference>
<keyword evidence="4" id="KW-1185">Reference proteome</keyword>
<proteinExistence type="predicted"/>
<feature type="domain" description="XdhC- CoxI" evidence="1">
    <location>
        <begin position="35"/>
        <end position="95"/>
    </location>
</feature>
<dbReference type="InterPro" id="IPR052698">
    <property type="entry name" value="MoCofactor_Util/Proc"/>
</dbReference>
<dbReference type="Pfam" id="PF02625">
    <property type="entry name" value="XdhC_CoxI"/>
    <property type="match status" value="1"/>
</dbReference>
<dbReference type="PANTHER" id="PTHR30388">
    <property type="entry name" value="ALDEHYDE OXIDOREDUCTASE MOLYBDENUM COFACTOR ASSEMBLY PROTEIN"/>
    <property type="match status" value="1"/>
</dbReference>
<dbReference type="InterPro" id="IPR027051">
    <property type="entry name" value="XdhC_Rossmann_dom"/>
</dbReference>
<feature type="domain" description="XdhC Rossmann" evidence="2">
    <location>
        <begin position="155"/>
        <end position="291"/>
    </location>
</feature>
<evidence type="ECO:0000259" key="1">
    <source>
        <dbReference type="Pfam" id="PF02625"/>
    </source>
</evidence>
<dbReference type="AlphaFoldDB" id="A0A6L6J1M4"/>
<protein>
    <submittedName>
        <fullName evidence="3">XdhC family protein</fullName>
    </submittedName>
</protein>
<dbReference type="PANTHER" id="PTHR30388:SF4">
    <property type="entry name" value="MOLYBDENUM COFACTOR INSERTION CHAPERONE PAOD"/>
    <property type="match status" value="1"/>
</dbReference>
<dbReference type="RefSeq" id="WP_155045058.1">
    <property type="nucleotide sequence ID" value="NZ_WMIH01000011.1"/>
</dbReference>
<evidence type="ECO:0000313" key="3">
    <source>
        <dbReference type="EMBL" id="MTH65180.1"/>
    </source>
</evidence>
<accession>A0A6L6J1M4</accession>
<dbReference type="Pfam" id="PF13478">
    <property type="entry name" value="XdhC_C"/>
    <property type="match status" value="1"/>
</dbReference>
<sequence>MTRHDPDLIQPGRKLPRTTICESDVPLAAALAGDSALAIITGVDGPSYRPLGAAMAIDAQGRCTGSLSSGCIERDVVLHAQAALADGQTRRLRYGAGSPFMDLALPCGGGLDVLVLPRPDRAAIATAADALARRRPATLMLDAALTLEIQPELRVLVFGKGPEARCFAALAAAAGYATQIHSPEEETRAGLPGGPLPGPRWPKEVQIDARSAVTLFFHDHDWEPPLLAHALASDALYIGAQGSLRAHRSRCAELARLGVAQAQIDRLASPFGLVTSARDPRMLAASVLAQVLERARLG</sequence>
<dbReference type="InterPro" id="IPR003777">
    <property type="entry name" value="XdhC_CoxI"/>
</dbReference>
<evidence type="ECO:0000313" key="4">
    <source>
        <dbReference type="Proteomes" id="UP000478740"/>
    </source>
</evidence>
<evidence type="ECO:0000259" key="2">
    <source>
        <dbReference type="Pfam" id="PF13478"/>
    </source>
</evidence>
<gene>
    <name evidence="3" type="ORF">GL284_12975</name>
</gene>
<dbReference type="Gene3D" id="3.40.50.720">
    <property type="entry name" value="NAD(P)-binding Rossmann-like Domain"/>
    <property type="match status" value="1"/>
</dbReference>
<name>A0A6L6J1M4_9RHOB</name>